<dbReference type="SUPFAM" id="SSF49899">
    <property type="entry name" value="Concanavalin A-like lectins/glucanases"/>
    <property type="match status" value="2"/>
</dbReference>
<evidence type="ECO:0000313" key="8">
    <source>
        <dbReference type="Proteomes" id="UP001233999"/>
    </source>
</evidence>
<protein>
    <recommendedName>
        <fullName evidence="6">Laminin G domain-containing protein</fullName>
    </recommendedName>
</protein>
<dbReference type="InterPro" id="IPR039005">
    <property type="entry name" value="CSPG_rpt"/>
</dbReference>
<dbReference type="SMART" id="SM00282">
    <property type="entry name" value="LamG"/>
    <property type="match status" value="1"/>
</dbReference>
<dbReference type="InterPro" id="IPR001791">
    <property type="entry name" value="Laminin_G"/>
</dbReference>
<organism evidence="7 8">
    <name type="scientific">Diploptera punctata</name>
    <name type="common">Pacific beetle cockroach</name>
    <dbReference type="NCBI Taxonomy" id="6984"/>
    <lineage>
        <taxon>Eukaryota</taxon>
        <taxon>Metazoa</taxon>
        <taxon>Ecdysozoa</taxon>
        <taxon>Arthropoda</taxon>
        <taxon>Hexapoda</taxon>
        <taxon>Insecta</taxon>
        <taxon>Pterygota</taxon>
        <taxon>Neoptera</taxon>
        <taxon>Polyneoptera</taxon>
        <taxon>Dictyoptera</taxon>
        <taxon>Blattodea</taxon>
        <taxon>Blaberoidea</taxon>
        <taxon>Blaberidae</taxon>
        <taxon>Diplopterinae</taxon>
        <taxon>Diploptera</taxon>
    </lineage>
</organism>
<feature type="domain" description="Laminin G" evidence="6">
    <location>
        <begin position="1"/>
        <end position="117"/>
    </location>
</feature>
<accession>A0AAD8E5B0</accession>
<feature type="repeat" description="CSPG" evidence="5">
    <location>
        <begin position="485"/>
        <end position="582"/>
    </location>
</feature>
<feature type="non-terminal residue" evidence="7">
    <location>
        <position position="1312"/>
    </location>
</feature>
<dbReference type="PROSITE" id="PS50025">
    <property type="entry name" value="LAM_G_DOMAIN"/>
    <property type="match status" value="2"/>
</dbReference>
<comment type="caution">
    <text evidence="4">Lacks conserved residue(s) required for the propagation of feature annotation.</text>
</comment>
<evidence type="ECO:0000256" key="5">
    <source>
        <dbReference type="PROSITE-ProRule" id="PRU01201"/>
    </source>
</evidence>
<keyword evidence="3" id="KW-0325">Glycoprotein</keyword>
<reference evidence="7" key="1">
    <citation type="journal article" date="2023" name="IScience">
        <title>Live-bearing cockroach genome reveals convergent evolutionary mechanisms linked to viviparity in insects and beyond.</title>
        <authorList>
            <person name="Fouks B."/>
            <person name="Harrison M.C."/>
            <person name="Mikhailova A.A."/>
            <person name="Marchal E."/>
            <person name="English S."/>
            <person name="Carruthers M."/>
            <person name="Jennings E.C."/>
            <person name="Chiamaka E.L."/>
            <person name="Frigard R.A."/>
            <person name="Pippel M."/>
            <person name="Attardo G.M."/>
            <person name="Benoit J.B."/>
            <person name="Bornberg-Bauer E."/>
            <person name="Tobe S.S."/>
        </authorList>
    </citation>
    <scope>NUCLEOTIDE SEQUENCE</scope>
    <source>
        <strain evidence="7">Stay&amp;Tobe</strain>
    </source>
</reference>
<feature type="non-terminal residue" evidence="7">
    <location>
        <position position="1"/>
    </location>
</feature>
<keyword evidence="2" id="KW-0677">Repeat</keyword>
<evidence type="ECO:0000259" key="6">
    <source>
        <dbReference type="PROSITE" id="PS50025"/>
    </source>
</evidence>
<keyword evidence="8" id="KW-1185">Reference proteome</keyword>
<sequence length="1312" mass="147232">VHINVGAGETEISSPKGLRLDDLSWHEVVISRRDAAFTLQVDVIHIVQEHLPGRFFELNIHYGLFLGGQGDFSELFLGHLDTLRGCLSDVRYNGVNVLQRARERQGQVDVQGITWTCAPEFDASVDRHISFVEEGAFMAFPNGITRTGVRWQFEIKTVSRRGVLLYNTGLTSRSDFVGVELVDGHLRLLLNKGNGAMELRSQWSVSDGKWHEVVVQFNPTFMEISVDGAAVNQRLPQGGSRYLDLAETVFVGGIELNKRSRALGQGLLSADTSFKGCLRGMAIETRRIGIPDARVTQGILPDCVWEYPCSVQDPCVPGSQCLQQGVDSFRCECDQPLCVKPDYAESYKVFSKPTLVMDLEILVLTPLQVAEGDNALITIANIDVVLDYAKFGVRDSGVLLYVVEHPHHGKLSVDVWERSGPRIMFTMLDLAKDKVRYLHDGTENHQDNIVLELELAAGAGFVLPSYLQGRHRFVLHVNITPINDPPSLTLPPGAVLRLAQGTRKTLSPDILRAEDPDSPSGDLVYTVLNQGDGKEKGYVERTQNPGIRIDTFTQLEVDQGMIAYVHRGGDPSTNTRLALQVSDGIETSPAAFLRVSAFPLQLRLVNNTGLILTHRAATHISPGNLTFTSNAEDPDLDVRYEIVKSPQYGSVQRLRGDSQWQTVEHFTSHQIARDQIRYLHTTGDPTHDNFKFKVSVMEVRSPTVYDFRITFTELRLMAVHTHELQLNGTREALLTDKQLMYQTQPLPSESSKIVFQVMRPPRYGALHPSSSLKHHRLQTGDTFTQQDLDSARLRYRLHRKAYSHVHDDFTFRVSAPECSSMSGTLGLLHVPSGETRDEVRATLERLQVVEGGRQPVLRTHLDLTTNGITELMYNVTHGPHHGRLDVMDVGLVTVLRKNTAYFSSRELMTERVFYVHDDSETRRDSFHFVALSSEEEDFQYVGVFHVDVLLKNDNTPVRAVDKVFQIVTNGERLLTGRDLRYSDADIDTQPTDIVYTRRGIPNGGIYQASDPSVPMFEFTQDDLDNFRVLFRHEGDEYGKVGLWITDGQFYANGVLEVRASSPFVEISNNTGLVVQRGEDEHLSYHHDNGTAVNDHFRFRVDCGGTSAEGTFSLRIFPAWYWEPLIVANNRTLHVEESTSVAIAPSFLKVMHAHIPATDITYLVVEPPLYGYLEVVSNQIETDEETAETEEARPTPVTLFDQSLIDDKKLHYIQAAANRTRDSFIVDVTNGISWLRGLIVQLYISGGELKVKEGESVILPDTLLAVLTEYYRGRVMEYRIVDTPRAGSLQSIREPNIPLHRFTAAHLKAGFIK</sequence>
<dbReference type="PANTHER" id="PTHR45739">
    <property type="entry name" value="MATRIX PROTEIN, PUTATIVE-RELATED"/>
    <property type="match status" value="1"/>
</dbReference>
<dbReference type="Pfam" id="PF16184">
    <property type="entry name" value="Cadherin_3"/>
    <property type="match status" value="7"/>
</dbReference>
<dbReference type="GO" id="GO:0009653">
    <property type="term" value="P:anatomical structure morphogenesis"/>
    <property type="evidence" value="ECO:0007669"/>
    <property type="project" value="TreeGrafter"/>
</dbReference>
<evidence type="ECO:0000313" key="7">
    <source>
        <dbReference type="EMBL" id="KAJ9577092.1"/>
    </source>
</evidence>
<dbReference type="EMBL" id="JASPKZ010009376">
    <property type="protein sequence ID" value="KAJ9577092.1"/>
    <property type="molecule type" value="Genomic_DNA"/>
</dbReference>
<evidence type="ECO:0000256" key="4">
    <source>
        <dbReference type="PROSITE-ProRule" id="PRU00122"/>
    </source>
</evidence>
<evidence type="ECO:0000256" key="2">
    <source>
        <dbReference type="ARBA" id="ARBA00022737"/>
    </source>
</evidence>
<dbReference type="Pfam" id="PF02210">
    <property type="entry name" value="Laminin_G_2"/>
    <property type="match status" value="2"/>
</dbReference>
<proteinExistence type="predicted"/>
<feature type="repeat" description="CSPG" evidence="5">
    <location>
        <begin position="955"/>
        <end position="1047"/>
    </location>
</feature>
<feature type="repeat" description="CSPG" evidence="5">
    <location>
        <begin position="837"/>
        <end position="931"/>
    </location>
</feature>
<evidence type="ECO:0000256" key="3">
    <source>
        <dbReference type="ARBA" id="ARBA00023180"/>
    </source>
</evidence>
<feature type="repeat" description="CSPG" evidence="5">
    <location>
        <begin position="715"/>
        <end position="814"/>
    </location>
</feature>
<gene>
    <name evidence="7" type="ORF">L9F63_006329</name>
</gene>
<dbReference type="CDD" id="cd00110">
    <property type="entry name" value="LamG"/>
    <property type="match status" value="2"/>
</dbReference>
<feature type="domain" description="Laminin G" evidence="6">
    <location>
        <begin position="127"/>
        <end position="303"/>
    </location>
</feature>
<dbReference type="InterPro" id="IPR013320">
    <property type="entry name" value="ConA-like_dom_sf"/>
</dbReference>
<feature type="repeat" description="CSPG" evidence="5">
    <location>
        <begin position="358"/>
        <end position="454"/>
    </location>
</feature>
<name>A0AAD8E5B0_DIPPU</name>
<dbReference type="Gene3D" id="2.60.120.200">
    <property type="match status" value="2"/>
</dbReference>
<reference evidence="7" key="2">
    <citation type="submission" date="2023-05" db="EMBL/GenBank/DDBJ databases">
        <authorList>
            <person name="Fouks B."/>
        </authorList>
    </citation>
    <scope>NUCLEOTIDE SEQUENCE</scope>
    <source>
        <strain evidence="7">Stay&amp;Tobe</strain>
        <tissue evidence="7">Testes</tissue>
    </source>
</reference>
<dbReference type="PROSITE" id="PS51854">
    <property type="entry name" value="CSPG"/>
    <property type="match status" value="7"/>
</dbReference>
<dbReference type="Proteomes" id="UP001233999">
    <property type="component" value="Unassembled WGS sequence"/>
</dbReference>
<feature type="repeat" description="CSPG" evidence="5">
    <location>
        <begin position="1123"/>
        <end position="1228"/>
    </location>
</feature>
<dbReference type="PANTHER" id="PTHR45739:SF12">
    <property type="entry name" value="CHONDROITIN SULFATE PROTEOGLYCAN 4-LIKE ISOFORM X2"/>
    <property type="match status" value="1"/>
</dbReference>
<keyword evidence="1" id="KW-0732">Signal</keyword>
<dbReference type="InterPro" id="IPR051561">
    <property type="entry name" value="FRAS1_ECM"/>
</dbReference>
<evidence type="ECO:0000256" key="1">
    <source>
        <dbReference type="ARBA" id="ARBA00022729"/>
    </source>
</evidence>
<comment type="caution">
    <text evidence="7">The sequence shown here is derived from an EMBL/GenBank/DDBJ whole genome shotgun (WGS) entry which is preliminary data.</text>
</comment>
<feature type="repeat" description="CSPG" evidence="5">
    <location>
        <begin position="601"/>
        <end position="695"/>
    </location>
</feature>